<feature type="region of interest" description="Disordered" evidence="1">
    <location>
        <begin position="104"/>
        <end position="284"/>
    </location>
</feature>
<protein>
    <submittedName>
        <fullName evidence="4">Synergin gamma</fullName>
    </submittedName>
</protein>
<dbReference type="RefSeq" id="XP_030632293.1">
    <property type="nucleotide sequence ID" value="XM_030776433.1"/>
</dbReference>
<dbReference type="CTD" id="11276"/>
<dbReference type="PANTHER" id="PTHR15463:SF2">
    <property type="entry name" value="SYNERGIN GAMMA"/>
    <property type="match status" value="1"/>
</dbReference>
<feature type="domain" description="EH" evidence="2">
    <location>
        <begin position="399"/>
        <end position="495"/>
    </location>
</feature>
<feature type="region of interest" description="Disordered" evidence="1">
    <location>
        <begin position="530"/>
        <end position="611"/>
    </location>
</feature>
<feature type="compositionally biased region" description="Polar residues" evidence="1">
    <location>
        <begin position="531"/>
        <end position="541"/>
    </location>
</feature>
<gene>
    <name evidence="4" type="primary">synrg</name>
</gene>
<feature type="region of interest" description="Disordered" evidence="1">
    <location>
        <begin position="999"/>
        <end position="1026"/>
    </location>
</feature>
<feature type="compositionally biased region" description="Gly residues" evidence="1">
    <location>
        <begin position="1"/>
        <end position="23"/>
    </location>
</feature>
<feature type="compositionally biased region" description="Low complexity" evidence="1">
    <location>
        <begin position="704"/>
        <end position="717"/>
    </location>
</feature>
<feature type="region of interest" description="Disordered" evidence="1">
    <location>
        <begin position="911"/>
        <end position="937"/>
    </location>
</feature>
<organism evidence="3 4">
    <name type="scientific">Chanos chanos</name>
    <name type="common">Milkfish</name>
    <name type="synonym">Mugil chanos</name>
    <dbReference type="NCBI Taxonomy" id="29144"/>
    <lineage>
        <taxon>Eukaryota</taxon>
        <taxon>Metazoa</taxon>
        <taxon>Chordata</taxon>
        <taxon>Craniata</taxon>
        <taxon>Vertebrata</taxon>
        <taxon>Euteleostomi</taxon>
        <taxon>Actinopterygii</taxon>
        <taxon>Neopterygii</taxon>
        <taxon>Teleostei</taxon>
        <taxon>Ostariophysi</taxon>
        <taxon>Gonorynchiformes</taxon>
        <taxon>Chanidae</taxon>
        <taxon>Chanos</taxon>
    </lineage>
</organism>
<dbReference type="Proteomes" id="UP000504632">
    <property type="component" value="Chromosome 6"/>
</dbReference>
<evidence type="ECO:0000313" key="3">
    <source>
        <dbReference type="Proteomes" id="UP000504632"/>
    </source>
</evidence>
<sequence length="1397" mass="147892">MALRPGSGGSGSFMYPVGGGLGPPQGMMPMQQQQQQGFPMVPVMQPNMQGMMGMNFGAQMPPGAMPMQGGMAMGMQAPGMQFMAQPQFMGMRAPGPQYPADLQKQMAEEHQKRLEQQQRMLEEDRKRRQFEEQKQKLRLLSSVKPKTGEKSRDDALEAIKGNLDGFSRDAKMHPTPSTQSKKPDSSPSHSSVTSHSLPPAFPEDDDEFSDFIQGPVDVPSTFPPPSQPSSSPALQPGLSSQPLATGPGQHPSSSSLSHSLTPSVSIPTATQHSTVISSSQSAFQGPSLEEKMFSSCDFTVDKKAQVSFKSQQGLAELAPKPHVVAQFHPSPRARNWADAPADLGSAFHLTPAPETPSTTTAAPPKEAADTPPQTVNSGGVGVYPQQEHMQPMMPSWLYNESLIPEMFKKVLEITMTPAGIDTAKLYPILMSSGLPREALGQIWASANRTTPGKLTKEELYTVLALIGVAQSGLPVMSLDILSQFPSPPVPNLPAMAMALPTVIPQQPIMAQPPVSMAMPTPAPAVMGMTPSAPTQAPTNFIANFPPVQGPKADDDDFQDFQEAPKAGGGGGEDSFTDFQGESGGTFPSLAPSQNSGPAMLTPVSGTSSTSSSDKYAVFKQLSVEQPAADPTPPVSDFGDKYSVFRQLEQPADRKPVGEGFADFKSVSADDGFTDFKTADSVSPLDPPDQTKMFQPTFPSPFPPSQSATQSQAPSLTQPKNPLNMADLDLFSSIAPPAPAADAKPGPFPATAAPSLVLPAAGAKPPGSGADDFGDFALFGSSAPADVTSAPALVGRGTGAGGGGAAQDDFADFMAFGSSGEHKTESSASGPAESAPQRQQVGADKYDVFKQLSLESGLAYDDSNKESGAGSFSSLKSDADDFADFQSSKFCTALGASEKSLVDKVVAFKQAKEDSASVKSLDLPSIGGSSVGKEDSEDALSVQLDMKLSDMGGDLKHVMSDSSLDLPGLSAHQPPAAEGDDLKFDPFGTSGVSTLASYDWSDRDEGSSQAKKFQVGPMGLDKGGFPSSAMVQKKETSFGSSENITHTTVAKVTTFPIEDGGSSAEGTFQAFADFGSCEQGGADDDDFGDFASTVSEKSDSPPGLAETGSEGNQGEASDEFGAFQGDKPKFGKSDFLKASSQAKVKSSEEMIKNELATFDLSVQGSHKRSHSLGEKEIARSTPSPAPELPFRDRSNTLNEKPALPVIRDKYKDLTGEVEESERYAYEWQRCLESALQVITTANNTLNGISSSTVCTEVIQSAQGMEYLLGVVEVYRVTKRVELGIKATAVCSEKLQQLLKDISRVWNNLMGFMSLANLTPDESSLDFSSCILRPGIKNAKELACGVCLLNVDSRSKAFNSETDNFKLTYGGHQYHASCANFWINCVEPKPPGLILPDLL</sequence>
<dbReference type="InParanoid" id="A0A6J2VKA6"/>
<evidence type="ECO:0000256" key="1">
    <source>
        <dbReference type="SAM" id="MobiDB-lite"/>
    </source>
</evidence>
<feature type="compositionally biased region" description="Low complexity" evidence="1">
    <location>
        <begin position="228"/>
        <end position="243"/>
    </location>
</feature>
<dbReference type="Gene3D" id="1.10.238.10">
    <property type="entry name" value="EF-hand"/>
    <property type="match status" value="1"/>
</dbReference>
<dbReference type="Pfam" id="PF25999">
    <property type="entry name" value="SYNRG_C"/>
    <property type="match status" value="1"/>
</dbReference>
<feature type="compositionally biased region" description="Low complexity" evidence="1">
    <location>
        <begin position="185"/>
        <end position="198"/>
    </location>
</feature>
<dbReference type="InterPro" id="IPR011992">
    <property type="entry name" value="EF-hand-dom_pair"/>
</dbReference>
<evidence type="ECO:0000313" key="4">
    <source>
        <dbReference type="RefSeq" id="XP_030632293.1"/>
    </source>
</evidence>
<accession>A0A6J2VKA6</accession>
<dbReference type="CDD" id="cd00052">
    <property type="entry name" value="EH"/>
    <property type="match status" value="1"/>
</dbReference>
<feature type="region of interest" description="Disordered" evidence="1">
    <location>
        <begin position="668"/>
        <end position="729"/>
    </location>
</feature>
<dbReference type="InterPro" id="IPR039656">
    <property type="entry name" value="SYNRG"/>
</dbReference>
<dbReference type="OrthoDB" id="524326at2759"/>
<reference evidence="4" key="1">
    <citation type="submission" date="2025-08" db="UniProtKB">
        <authorList>
            <consortium name="RefSeq"/>
        </authorList>
    </citation>
    <scope>IDENTIFICATION</scope>
</reference>
<dbReference type="PANTHER" id="PTHR15463">
    <property type="entry name" value="AP1 GAMMA SUBUNIT BINDING PROTEIN 1"/>
    <property type="match status" value="1"/>
</dbReference>
<feature type="compositionally biased region" description="Polar residues" evidence="1">
    <location>
        <begin position="266"/>
        <end position="284"/>
    </location>
</feature>
<feature type="compositionally biased region" description="Low complexity" evidence="1">
    <location>
        <begin position="825"/>
        <end position="835"/>
    </location>
</feature>
<evidence type="ECO:0000259" key="2">
    <source>
        <dbReference type="PROSITE" id="PS50031"/>
    </source>
</evidence>
<feature type="region of interest" description="Disordered" evidence="1">
    <location>
        <begin position="813"/>
        <end position="841"/>
    </location>
</feature>
<feature type="compositionally biased region" description="Low complexity" evidence="1">
    <location>
        <begin position="350"/>
        <end position="372"/>
    </location>
</feature>
<name>A0A6J2VKA6_CHACN</name>
<dbReference type="PROSITE" id="PS50031">
    <property type="entry name" value="EH"/>
    <property type="match status" value="1"/>
</dbReference>
<dbReference type="InterPro" id="IPR000261">
    <property type="entry name" value="EH_dom"/>
</dbReference>
<proteinExistence type="predicted"/>
<dbReference type="GO" id="GO:0030130">
    <property type="term" value="C:clathrin coat of trans-Golgi network vesicle"/>
    <property type="evidence" value="ECO:0007669"/>
    <property type="project" value="TreeGrafter"/>
</dbReference>
<dbReference type="InterPro" id="IPR059024">
    <property type="entry name" value="SYNRG_C"/>
</dbReference>
<feature type="region of interest" description="Disordered" evidence="1">
    <location>
        <begin position="347"/>
        <end position="380"/>
    </location>
</feature>
<feature type="compositionally biased region" description="Basic and acidic residues" evidence="1">
    <location>
        <begin position="106"/>
        <end position="135"/>
    </location>
</feature>
<feature type="region of interest" description="Disordered" evidence="1">
    <location>
        <begin position="1162"/>
        <end position="1194"/>
    </location>
</feature>
<feature type="compositionally biased region" description="Basic and acidic residues" evidence="1">
    <location>
        <begin position="146"/>
        <end position="157"/>
    </location>
</feature>
<dbReference type="GeneID" id="115813805"/>
<dbReference type="Pfam" id="PF12763">
    <property type="entry name" value="EH"/>
    <property type="match status" value="1"/>
</dbReference>
<keyword evidence="3" id="KW-1185">Reference proteome</keyword>
<dbReference type="SUPFAM" id="SSF47473">
    <property type="entry name" value="EF-hand"/>
    <property type="match status" value="1"/>
</dbReference>
<feature type="region of interest" description="Disordered" evidence="1">
    <location>
        <begin position="1078"/>
        <end position="1123"/>
    </location>
</feature>
<feature type="region of interest" description="Disordered" evidence="1">
    <location>
        <begin position="1"/>
        <end position="24"/>
    </location>
</feature>
<feature type="compositionally biased region" description="Low complexity" evidence="1">
    <location>
        <begin position="250"/>
        <end position="265"/>
    </location>
</feature>